<dbReference type="InterPro" id="IPR021848">
    <property type="entry name" value="HODM_asu-like"/>
</dbReference>
<dbReference type="Proteomes" id="UP000019484">
    <property type="component" value="Unassembled WGS sequence"/>
</dbReference>
<dbReference type="GeneID" id="19161982"/>
<keyword evidence="2" id="KW-1185">Reference proteome</keyword>
<dbReference type="HOGENOM" id="CLU_025462_2_1_1"/>
<gene>
    <name evidence="1" type="ORF">A1O1_07120</name>
</gene>
<accession>W9XSH5</accession>
<dbReference type="AlphaFoldDB" id="W9XSH5"/>
<evidence type="ECO:0000313" key="1">
    <source>
        <dbReference type="EMBL" id="EXJ83497.1"/>
    </source>
</evidence>
<dbReference type="OrthoDB" id="5043642at2759"/>
<protein>
    <recommendedName>
        <fullName evidence="3">DUF3445 domain-containing protein</fullName>
    </recommendedName>
</protein>
<sequence>MLTEEKDDEITQLDFSQVTPYKADFKYEEEEPIQWYHKEFISDRVYSITMSIEKLAFNDWIVFDKNYKKRMDLKAKVLAEVGSDAIDCRDEGYAGCVEMLECLLEYLPRRFPTIFKLSDDGKEIHNAATGETFDVSKPYIKFHPLYIAGRLVEDDLNILVEGPTGEYVLKAVLSAFPAGFHVREKMNQTLTDIHKPVPMYKERLQKSMNRFFRNVGPSSMVMRVNWAINDKEELFLTEGGHLYENDEGVADENIDINQVQLRVERQVLRRLPRTKAICFVTKTYLYRLVDIAHTPGFAARLGGLLHKLPEKFAFYKRKPVWGKVVLRYLDEMAAMYPALEPDTTA</sequence>
<name>W9XSH5_9EURO</name>
<evidence type="ECO:0000313" key="2">
    <source>
        <dbReference type="Proteomes" id="UP000019484"/>
    </source>
</evidence>
<dbReference type="RefSeq" id="XP_007726183.1">
    <property type="nucleotide sequence ID" value="XM_007727993.1"/>
</dbReference>
<organism evidence="1 2">
    <name type="scientific">Capronia coronata CBS 617.96</name>
    <dbReference type="NCBI Taxonomy" id="1182541"/>
    <lineage>
        <taxon>Eukaryota</taxon>
        <taxon>Fungi</taxon>
        <taxon>Dikarya</taxon>
        <taxon>Ascomycota</taxon>
        <taxon>Pezizomycotina</taxon>
        <taxon>Eurotiomycetes</taxon>
        <taxon>Chaetothyriomycetidae</taxon>
        <taxon>Chaetothyriales</taxon>
        <taxon>Herpotrichiellaceae</taxon>
        <taxon>Capronia</taxon>
    </lineage>
</organism>
<dbReference type="Pfam" id="PF11927">
    <property type="entry name" value="HODM_asu-like"/>
    <property type="match status" value="1"/>
</dbReference>
<proteinExistence type="predicted"/>
<evidence type="ECO:0008006" key="3">
    <source>
        <dbReference type="Google" id="ProtNLM"/>
    </source>
</evidence>
<dbReference type="eggNOG" id="ENOG502RZ1N">
    <property type="taxonomic scope" value="Eukaryota"/>
</dbReference>
<reference evidence="1 2" key="1">
    <citation type="submission" date="2013-03" db="EMBL/GenBank/DDBJ databases">
        <title>The Genome Sequence of Capronia coronata CBS 617.96.</title>
        <authorList>
            <consortium name="The Broad Institute Genomics Platform"/>
            <person name="Cuomo C."/>
            <person name="de Hoog S."/>
            <person name="Gorbushina A."/>
            <person name="Walker B."/>
            <person name="Young S.K."/>
            <person name="Zeng Q."/>
            <person name="Gargeya S."/>
            <person name="Fitzgerald M."/>
            <person name="Haas B."/>
            <person name="Abouelleil A."/>
            <person name="Allen A.W."/>
            <person name="Alvarado L."/>
            <person name="Arachchi H.M."/>
            <person name="Berlin A.M."/>
            <person name="Chapman S.B."/>
            <person name="Gainer-Dewar J."/>
            <person name="Goldberg J."/>
            <person name="Griggs A."/>
            <person name="Gujja S."/>
            <person name="Hansen M."/>
            <person name="Howarth C."/>
            <person name="Imamovic A."/>
            <person name="Ireland A."/>
            <person name="Larimer J."/>
            <person name="McCowan C."/>
            <person name="Murphy C."/>
            <person name="Pearson M."/>
            <person name="Poon T.W."/>
            <person name="Priest M."/>
            <person name="Roberts A."/>
            <person name="Saif S."/>
            <person name="Shea T."/>
            <person name="Sisk P."/>
            <person name="Sykes S."/>
            <person name="Wortman J."/>
            <person name="Nusbaum C."/>
            <person name="Birren B."/>
        </authorList>
    </citation>
    <scope>NUCLEOTIDE SEQUENCE [LARGE SCALE GENOMIC DNA]</scope>
    <source>
        <strain evidence="1 2">CBS 617.96</strain>
    </source>
</reference>
<dbReference type="EMBL" id="AMWN01000006">
    <property type="protein sequence ID" value="EXJ83497.1"/>
    <property type="molecule type" value="Genomic_DNA"/>
</dbReference>
<comment type="caution">
    <text evidence="1">The sequence shown here is derived from an EMBL/GenBank/DDBJ whole genome shotgun (WGS) entry which is preliminary data.</text>
</comment>